<feature type="transmembrane region" description="Helical" evidence="8">
    <location>
        <begin position="324"/>
        <end position="343"/>
    </location>
</feature>
<evidence type="ECO:0000256" key="2">
    <source>
        <dbReference type="ARBA" id="ARBA00022475"/>
    </source>
</evidence>
<keyword evidence="3" id="KW-0328">Glycosyltransferase</keyword>
<keyword evidence="2" id="KW-1003">Cell membrane</keyword>
<feature type="transmembrane region" description="Helical" evidence="8">
    <location>
        <begin position="94"/>
        <end position="112"/>
    </location>
</feature>
<dbReference type="GO" id="GO:0016763">
    <property type="term" value="F:pentosyltransferase activity"/>
    <property type="evidence" value="ECO:0007669"/>
    <property type="project" value="TreeGrafter"/>
</dbReference>
<dbReference type="PANTHER" id="PTHR33908:SF11">
    <property type="entry name" value="MEMBRANE PROTEIN"/>
    <property type="match status" value="1"/>
</dbReference>
<comment type="subcellular location">
    <subcellularLocation>
        <location evidence="1">Cell membrane</location>
        <topology evidence="1">Multi-pass membrane protein</topology>
    </subcellularLocation>
</comment>
<dbReference type="GO" id="GO:0009103">
    <property type="term" value="P:lipopolysaccharide biosynthetic process"/>
    <property type="evidence" value="ECO:0007669"/>
    <property type="project" value="UniProtKB-ARBA"/>
</dbReference>
<evidence type="ECO:0000259" key="9">
    <source>
        <dbReference type="Pfam" id="PF13231"/>
    </source>
</evidence>
<dbReference type="InterPro" id="IPR050297">
    <property type="entry name" value="LipidA_mod_glycosyltrf_83"/>
</dbReference>
<proteinExistence type="predicted"/>
<gene>
    <name evidence="10" type="ORF">DWU99_03255</name>
</gene>
<evidence type="ECO:0000256" key="6">
    <source>
        <dbReference type="ARBA" id="ARBA00022989"/>
    </source>
</evidence>
<sequence>MLRCNSFLAVTSSVAVRQNRFDSLRKLGNAKAPTVRMTALVAFLSVTAFILRFHFTGIAYNHSDEPIAVGVVSGLLQRHTVDTNWAHFDLPAKFHYAQFNFSSYYLALAFFCELARDHSIKSMRLLSALLGALCVPLSFLLGKRLHSARTGFFAALMTAFSPQLFFDSLFARPDSFFALIYLIAILVAISSPRNGTRIFISSLLFGILAACKISALFVAPIPLLLFLVNREASDRYWRMLALSAAGVIAGFAAGAPYALLNPVDFVNGVLFLMGRYASGGGPLGLGDAPLYERLWYLAKFIIASIGPIAVLTSLYAYRRLSKEVLVIGSLSIISVLYLGSRGWFYERNFDHCLPVIYILAWIGISQLTELFSSAHRGVIFATLSTLALVPTAYFSYQLQYQILSGRYEKRVESYLARQSAAGANALVWPSIVYGDPLNAIRTYMKDKPLPMTVSFAWSDDQHAAKNISEFLNGYHAIKVDEIHDPFWLMPPCSIQAYVSMSYVTYRLSARR</sequence>
<feature type="transmembrane region" description="Helical" evidence="8">
    <location>
        <begin position="124"/>
        <end position="142"/>
    </location>
</feature>
<dbReference type="AlphaFoldDB" id="A0A370XDB3"/>
<dbReference type="Pfam" id="PF13231">
    <property type="entry name" value="PMT_2"/>
    <property type="match status" value="1"/>
</dbReference>
<feature type="transmembrane region" description="Helical" evidence="8">
    <location>
        <begin position="175"/>
        <end position="192"/>
    </location>
</feature>
<organism evidence="10 11">
    <name type="scientific">Dyella psychrodurans</name>
    <dbReference type="NCBI Taxonomy" id="1927960"/>
    <lineage>
        <taxon>Bacteria</taxon>
        <taxon>Pseudomonadati</taxon>
        <taxon>Pseudomonadota</taxon>
        <taxon>Gammaproteobacteria</taxon>
        <taxon>Lysobacterales</taxon>
        <taxon>Rhodanobacteraceae</taxon>
        <taxon>Dyella</taxon>
    </lineage>
</organism>
<comment type="caution">
    <text evidence="10">The sequence shown here is derived from an EMBL/GenBank/DDBJ whole genome shotgun (WGS) entry which is preliminary data.</text>
</comment>
<evidence type="ECO:0000313" key="11">
    <source>
        <dbReference type="Proteomes" id="UP000255334"/>
    </source>
</evidence>
<feature type="transmembrane region" description="Helical" evidence="8">
    <location>
        <begin position="294"/>
        <end position="317"/>
    </location>
</feature>
<feature type="transmembrane region" description="Helical" evidence="8">
    <location>
        <begin position="198"/>
        <end position="228"/>
    </location>
</feature>
<protein>
    <submittedName>
        <fullName evidence="10">Phospholipid carrier-dependent glycosyltransferase</fullName>
    </submittedName>
</protein>
<keyword evidence="7 8" id="KW-0472">Membrane</keyword>
<dbReference type="GO" id="GO:0005886">
    <property type="term" value="C:plasma membrane"/>
    <property type="evidence" value="ECO:0007669"/>
    <property type="project" value="UniProtKB-SubCell"/>
</dbReference>
<evidence type="ECO:0000313" key="10">
    <source>
        <dbReference type="EMBL" id="RDS86292.1"/>
    </source>
</evidence>
<evidence type="ECO:0000256" key="7">
    <source>
        <dbReference type="ARBA" id="ARBA00023136"/>
    </source>
</evidence>
<keyword evidence="6 8" id="KW-1133">Transmembrane helix</keyword>
<keyword evidence="5 8" id="KW-0812">Transmembrane</keyword>
<reference evidence="10 11" key="1">
    <citation type="submission" date="2018-07" db="EMBL/GenBank/DDBJ databases">
        <title>Dyella monticola sp. nov. and Dyella psychrodurans sp. nov. isolated from monsoon evergreen broad-leaved forest soil of Dinghu Mountain, China.</title>
        <authorList>
            <person name="Gao Z."/>
            <person name="Qiu L."/>
        </authorList>
    </citation>
    <scope>NUCLEOTIDE SEQUENCE [LARGE SCALE GENOMIC DNA]</scope>
    <source>
        <strain evidence="10 11">4MSK11</strain>
    </source>
</reference>
<evidence type="ECO:0000256" key="3">
    <source>
        <dbReference type="ARBA" id="ARBA00022676"/>
    </source>
</evidence>
<dbReference type="InterPro" id="IPR038731">
    <property type="entry name" value="RgtA/B/C-like"/>
</dbReference>
<feature type="domain" description="Glycosyltransferase RgtA/B/C/D-like" evidence="9">
    <location>
        <begin position="107"/>
        <end position="244"/>
    </location>
</feature>
<evidence type="ECO:0000256" key="1">
    <source>
        <dbReference type="ARBA" id="ARBA00004651"/>
    </source>
</evidence>
<evidence type="ECO:0000256" key="8">
    <source>
        <dbReference type="SAM" id="Phobius"/>
    </source>
</evidence>
<accession>A0A370XDB3</accession>
<feature type="transmembrane region" description="Helical" evidence="8">
    <location>
        <begin position="240"/>
        <end position="260"/>
    </location>
</feature>
<name>A0A370XDB3_9GAMM</name>
<feature type="transmembrane region" description="Helical" evidence="8">
    <location>
        <begin position="35"/>
        <end position="55"/>
    </location>
</feature>
<evidence type="ECO:0000256" key="5">
    <source>
        <dbReference type="ARBA" id="ARBA00022692"/>
    </source>
</evidence>
<keyword evidence="4 10" id="KW-0808">Transferase</keyword>
<dbReference type="EMBL" id="QRBF01000001">
    <property type="protein sequence ID" value="RDS86292.1"/>
    <property type="molecule type" value="Genomic_DNA"/>
</dbReference>
<dbReference type="Proteomes" id="UP000255334">
    <property type="component" value="Unassembled WGS sequence"/>
</dbReference>
<feature type="transmembrane region" description="Helical" evidence="8">
    <location>
        <begin position="378"/>
        <end position="396"/>
    </location>
</feature>
<dbReference type="PANTHER" id="PTHR33908">
    <property type="entry name" value="MANNOSYLTRANSFERASE YKCB-RELATED"/>
    <property type="match status" value="1"/>
</dbReference>
<keyword evidence="11" id="KW-1185">Reference proteome</keyword>
<evidence type="ECO:0000256" key="4">
    <source>
        <dbReference type="ARBA" id="ARBA00022679"/>
    </source>
</evidence>